<dbReference type="PANTHER" id="PTHR39419:SF1">
    <property type="entry name" value="SLL0814 PROTEIN"/>
    <property type="match status" value="1"/>
</dbReference>
<accession>A0A840U4V4</accession>
<keyword evidence="1" id="KW-0472">Membrane</keyword>
<keyword evidence="3" id="KW-1185">Reference proteome</keyword>
<dbReference type="EMBL" id="JACHGF010000011">
    <property type="protein sequence ID" value="MBB5286839.1"/>
    <property type="molecule type" value="Genomic_DNA"/>
</dbReference>
<feature type="transmembrane region" description="Helical" evidence="1">
    <location>
        <begin position="104"/>
        <end position="121"/>
    </location>
</feature>
<dbReference type="Proteomes" id="UP000557307">
    <property type="component" value="Unassembled WGS sequence"/>
</dbReference>
<dbReference type="PANTHER" id="PTHR39419">
    <property type="entry name" value="SLL0814 PROTEIN"/>
    <property type="match status" value="1"/>
</dbReference>
<comment type="caution">
    <text evidence="2">The sequence shown here is derived from an EMBL/GenBank/DDBJ whole genome shotgun (WGS) entry which is preliminary data.</text>
</comment>
<dbReference type="AlphaFoldDB" id="A0A840U4V4"/>
<feature type="transmembrane region" description="Helical" evidence="1">
    <location>
        <begin position="133"/>
        <end position="154"/>
    </location>
</feature>
<evidence type="ECO:0000256" key="1">
    <source>
        <dbReference type="SAM" id="Phobius"/>
    </source>
</evidence>
<sequence>MSGTPIPLSPRVRRVIAVVFSLMYLAGLIGLQVPALQPLFRPLIPWNLLASVGLLLLFHTDWHRSFVLFAGVAFSLGFLVEVLGVHTGFPFGSYAYGPALGWKLWEVPLVIGTNWLMLVYASGSLCDRLAAPLVAKALAAAALMTGLDVLIEPVAIRLDFWQWATATIPLQNYLAWYLIAFVLLLLFYGLPFKKKNELAPLLLLLQLLFFGIQNLLYLLD</sequence>
<protein>
    <submittedName>
        <fullName evidence="2">Putative membrane protein</fullName>
    </submittedName>
</protein>
<name>A0A840U4V4_9BACT</name>
<reference evidence="2 3" key="1">
    <citation type="submission" date="2020-08" db="EMBL/GenBank/DDBJ databases">
        <title>Genomic Encyclopedia of Type Strains, Phase IV (KMG-IV): sequencing the most valuable type-strain genomes for metagenomic binning, comparative biology and taxonomic classification.</title>
        <authorList>
            <person name="Goeker M."/>
        </authorList>
    </citation>
    <scope>NUCLEOTIDE SEQUENCE [LARGE SCALE GENOMIC DNA]</scope>
    <source>
        <strain evidence="2 3">DSM 105074</strain>
    </source>
</reference>
<feature type="transmembrane region" description="Helical" evidence="1">
    <location>
        <begin position="65"/>
        <end position="84"/>
    </location>
</feature>
<feature type="transmembrane region" description="Helical" evidence="1">
    <location>
        <begin position="39"/>
        <end position="58"/>
    </location>
</feature>
<feature type="transmembrane region" description="Helical" evidence="1">
    <location>
        <begin position="198"/>
        <end position="219"/>
    </location>
</feature>
<evidence type="ECO:0000313" key="3">
    <source>
        <dbReference type="Proteomes" id="UP000557307"/>
    </source>
</evidence>
<evidence type="ECO:0000313" key="2">
    <source>
        <dbReference type="EMBL" id="MBB5286839.1"/>
    </source>
</evidence>
<keyword evidence="1" id="KW-1133">Transmembrane helix</keyword>
<keyword evidence="1" id="KW-0812">Transmembrane</keyword>
<feature type="transmembrane region" description="Helical" evidence="1">
    <location>
        <begin position="12"/>
        <end position="33"/>
    </location>
</feature>
<dbReference type="RefSeq" id="WP_246440770.1">
    <property type="nucleotide sequence ID" value="NZ_JACHGF010000011.1"/>
</dbReference>
<gene>
    <name evidence="2" type="ORF">HNQ92_005000</name>
</gene>
<feature type="transmembrane region" description="Helical" evidence="1">
    <location>
        <begin position="174"/>
        <end position="191"/>
    </location>
</feature>
<proteinExistence type="predicted"/>
<organism evidence="2 3">
    <name type="scientific">Rhabdobacter roseus</name>
    <dbReference type="NCBI Taxonomy" id="1655419"/>
    <lineage>
        <taxon>Bacteria</taxon>
        <taxon>Pseudomonadati</taxon>
        <taxon>Bacteroidota</taxon>
        <taxon>Cytophagia</taxon>
        <taxon>Cytophagales</taxon>
        <taxon>Cytophagaceae</taxon>
        <taxon>Rhabdobacter</taxon>
    </lineage>
</organism>
<dbReference type="InterPro" id="IPR007354">
    <property type="entry name" value="CruF-like"/>
</dbReference>
<dbReference type="Pfam" id="PF04240">
    <property type="entry name" value="Caroten_synth"/>
    <property type="match status" value="1"/>
</dbReference>